<evidence type="ECO:0000313" key="1">
    <source>
        <dbReference type="EMBL" id="OAA61656.1"/>
    </source>
</evidence>
<gene>
    <name evidence="1" type="ORF">SPI_04515</name>
</gene>
<accession>A0A167UK67</accession>
<dbReference type="EMBL" id="AZHD01000007">
    <property type="protein sequence ID" value="OAA61656.1"/>
    <property type="molecule type" value="Genomic_DNA"/>
</dbReference>
<sequence length="67" mass="7490">MTQGKGFDVVIDPASQNLEQAFRVVAMICPRHLRTGGFVGTRLRDVLFLLDRVMARPRTEHGLAKPV</sequence>
<reference evidence="1 2" key="1">
    <citation type="journal article" date="2016" name="Genome Biol. Evol.">
        <title>Divergent and convergent evolution of fungal pathogenicity.</title>
        <authorList>
            <person name="Shang Y."/>
            <person name="Xiao G."/>
            <person name="Zheng P."/>
            <person name="Cen K."/>
            <person name="Zhan S."/>
            <person name="Wang C."/>
        </authorList>
    </citation>
    <scope>NUCLEOTIDE SEQUENCE [LARGE SCALE GENOMIC DNA]</scope>
    <source>
        <strain evidence="1 2">RCEF 264</strain>
    </source>
</reference>
<organism evidence="1 2">
    <name type="scientific">Niveomyces insectorum RCEF 264</name>
    <dbReference type="NCBI Taxonomy" id="1081102"/>
    <lineage>
        <taxon>Eukaryota</taxon>
        <taxon>Fungi</taxon>
        <taxon>Dikarya</taxon>
        <taxon>Ascomycota</taxon>
        <taxon>Pezizomycotina</taxon>
        <taxon>Sordariomycetes</taxon>
        <taxon>Hypocreomycetidae</taxon>
        <taxon>Hypocreales</taxon>
        <taxon>Cordycipitaceae</taxon>
        <taxon>Niveomyces</taxon>
    </lineage>
</organism>
<evidence type="ECO:0000313" key="2">
    <source>
        <dbReference type="Proteomes" id="UP000076874"/>
    </source>
</evidence>
<protein>
    <submittedName>
        <fullName evidence="1">Uncharacterized protein</fullName>
    </submittedName>
</protein>
<comment type="caution">
    <text evidence="1">The sequence shown here is derived from an EMBL/GenBank/DDBJ whole genome shotgun (WGS) entry which is preliminary data.</text>
</comment>
<name>A0A167UK67_9HYPO</name>
<proteinExistence type="predicted"/>
<dbReference type="AlphaFoldDB" id="A0A167UK67"/>
<dbReference type="Proteomes" id="UP000076874">
    <property type="component" value="Unassembled WGS sequence"/>
</dbReference>
<keyword evidence="2" id="KW-1185">Reference proteome</keyword>